<dbReference type="InterPro" id="IPR051783">
    <property type="entry name" value="NAD(P)-dependent_oxidoreduct"/>
</dbReference>
<feature type="domain" description="NAD-dependent epimerase/dehydratase" evidence="1">
    <location>
        <begin position="3"/>
        <end position="224"/>
    </location>
</feature>
<dbReference type="InterPro" id="IPR036291">
    <property type="entry name" value="NAD(P)-bd_dom_sf"/>
</dbReference>
<evidence type="ECO:0000313" key="2">
    <source>
        <dbReference type="EMBL" id="KKN00602.1"/>
    </source>
</evidence>
<dbReference type="AlphaFoldDB" id="A0A0F9MMK6"/>
<dbReference type="EMBL" id="LAZR01005357">
    <property type="protein sequence ID" value="KKN00602.1"/>
    <property type="molecule type" value="Genomic_DNA"/>
</dbReference>
<dbReference type="GO" id="GO:0004029">
    <property type="term" value="F:aldehyde dehydrogenase (NAD+) activity"/>
    <property type="evidence" value="ECO:0007669"/>
    <property type="project" value="TreeGrafter"/>
</dbReference>
<organism evidence="2">
    <name type="scientific">marine sediment metagenome</name>
    <dbReference type="NCBI Taxonomy" id="412755"/>
    <lineage>
        <taxon>unclassified sequences</taxon>
        <taxon>metagenomes</taxon>
        <taxon>ecological metagenomes</taxon>
    </lineage>
</organism>
<reference evidence="2" key="1">
    <citation type="journal article" date="2015" name="Nature">
        <title>Complex archaea that bridge the gap between prokaryotes and eukaryotes.</title>
        <authorList>
            <person name="Spang A."/>
            <person name="Saw J.H."/>
            <person name="Jorgensen S.L."/>
            <person name="Zaremba-Niedzwiedzka K."/>
            <person name="Martijn J."/>
            <person name="Lind A.E."/>
            <person name="van Eijk R."/>
            <person name="Schleper C."/>
            <person name="Guy L."/>
            <person name="Ettema T.J."/>
        </authorList>
    </citation>
    <scope>NUCLEOTIDE SEQUENCE</scope>
</reference>
<protein>
    <recommendedName>
        <fullName evidence="1">NAD-dependent epimerase/dehydratase domain-containing protein</fullName>
    </recommendedName>
</protein>
<name>A0A0F9MMK6_9ZZZZ</name>
<dbReference type="GO" id="GO:0005737">
    <property type="term" value="C:cytoplasm"/>
    <property type="evidence" value="ECO:0007669"/>
    <property type="project" value="TreeGrafter"/>
</dbReference>
<sequence length="327" mass="36150">MRVIVIGGTGHIGSYLVPKLVSAGHDVVCVSRHKGKIFNKNVVWQSVEHIEVDRTEAESEGNFGAHIRKLQGEVVIDLICFTLDSATMIADALLGQVKHFIHCGTMWVHGSSEKVPTTEDQKRKPFGTYGISKAAIEAELLTMHRQKGFPVTILHPGHIAGPGRMPINPAGNVNPDIFVKLALGQEVVLPNLGMETVHHVHVDDVAQSFIRAIENPKQAIGESFHIVSEQALTLRGYANAVAAWYGHEAQLTFQPWDVWKKGASPEDAKLTWDHIAHSPNGSIEKAKTLLKYRPRYASLQAVLEAIRCYAIQENIEVLKLKKSNYET</sequence>
<dbReference type="Gene3D" id="3.40.50.720">
    <property type="entry name" value="NAD(P)-binding Rossmann-like Domain"/>
    <property type="match status" value="1"/>
</dbReference>
<comment type="caution">
    <text evidence="2">The sequence shown here is derived from an EMBL/GenBank/DDBJ whole genome shotgun (WGS) entry which is preliminary data.</text>
</comment>
<dbReference type="SUPFAM" id="SSF51735">
    <property type="entry name" value="NAD(P)-binding Rossmann-fold domains"/>
    <property type="match status" value="1"/>
</dbReference>
<accession>A0A0F9MMK6</accession>
<dbReference type="InterPro" id="IPR001509">
    <property type="entry name" value="Epimerase_deHydtase"/>
</dbReference>
<gene>
    <name evidence="2" type="ORF">LCGC14_1136170</name>
</gene>
<evidence type="ECO:0000259" key="1">
    <source>
        <dbReference type="Pfam" id="PF01370"/>
    </source>
</evidence>
<dbReference type="PANTHER" id="PTHR48079:SF6">
    <property type="entry name" value="NAD(P)-BINDING DOMAIN-CONTAINING PROTEIN-RELATED"/>
    <property type="match status" value="1"/>
</dbReference>
<dbReference type="PANTHER" id="PTHR48079">
    <property type="entry name" value="PROTEIN YEEZ"/>
    <property type="match status" value="1"/>
</dbReference>
<dbReference type="Pfam" id="PF01370">
    <property type="entry name" value="Epimerase"/>
    <property type="match status" value="1"/>
</dbReference>
<proteinExistence type="predicted"/>